<gene>
    <name evidence="1" type="ORF">GCM10011430_03220</name>
</gene>
<evidence type="ECO:0000313" key="1">
    <source>
        <dbReference type="EMBL" id="GGI53148.1"/>
    </source>
</evidence>
<dbReference type="EMBL" id="BMDP01000001">
    <property type="protein sequence ID" value="GGI53148.1"/>
    <property type="molecule type" value="Genomic_DNA"/>
</dbReference>
<dbReference type="Proteomes" id="UP000627205">
    <property type="component" value="Unassembled WGS sequence"/>
</dbReference>
<reference evidence="1" key="2">
    <citation type="submission" date="2020-09" db="EMBL/GenBank/DDBJ databases">
        <authorList>
            <person name="Sun Q."/>
            <person name="Sedlacek I."/>
        </authorList>
    </citation>
    <scope>NUCLEOTIDE SEQUENCE</scope>
    <source>
        <strain evidence="1">CCM 7664</strain>
    </source>
</reference>
<comment type="caution">
    <text evidence="1">The sequence shown here is derived from an EMBL/GenBank/DDBJ whole genome shotgun (WGS) entry which is preliminary data.</text>
</comment>
<keyword evidence="2" id="KW-1185">Reference proteome</keyword>
<reference evidence="1" key="1">
    <citation type="journal article" date="2014" name="Int. J. Syst. Evol. Microbiol.">
        <title>Complete genome sequence of Corynebacterium casei LMG S-19264T (=DSM 44701T), isolated from a smear-ripened cheese.</title>
        <authorList>
            <consortium name="US DOE Joint Genome Institute (JGI-PGF)"/>
            <person name="Walter F."/>
            <person name="Albersmeier A."/>
            <person name="Kalinowski J."/>
            <person name="Ruckert C."/>
        </authorList>
    </citation>
    <scope>NUCLEOTIDE SEQUENCE</scope>
    <source>
        <strain evidence="1">CCM 7664</strain>
    </source>
</reference>
<sequence length="52" mass="5642">MIVREDMDESAEQVHIDEAGCLGITVPDMPTKGELLSVVQTALRMARAAQKS</sequence>
<dbReference type="AlphaFoldDB" id="A0A8J3F844"/>
<accession>A0A8J3F844</accession>
<protein>
    <submittedName>
        <fullName evidence="1">Uncharacterized protein</fullName>
    </submittedName>
</protein>
<evidence type="ECO:0000313" key="2">
    <source>
        <dbReference type="Proteomes" id="UP000627205"/>
    </source>
</evidence>
<organism evidence="1 2">
    <name type="scientific">Oxalicibacterium solurbis</name>
    <dbReference type="NCBI Taxonomy" id="69280"/>
    <lineage>
        <taxon>Bacteria</taxon>
        <taxon>Pseudomonadati</taxon>
        <taxon>Pseudomonadota</taxon>
        <taxon>Betaproteobacteria</taxon>
        <taxon>Burkholderiales</taxon>
        <taxon>Oxalobacteraceae</taxon>
        <taxon>Oxalicibacterium</taxon>
    </lineage>
</organism>
<proteinExistence type="predicted"/>
<name>A0A8J3F844_9BURK</name>